<name>A0A6J6WB43_9ZZZZ</name>
<proteinExistence type="predicted"/>
<accession>A0A6J6WB43</accession>
<evidence type="ECO:0000313" key="1">
    <source>
        <dbReference type="EMBL" id="CAB4780675.1"/>
    </source>
</evidence>
<reference evidence="1" key="1">
    <citation type="submission" date="2020-05" db="EMBL/GenBank/DDBJ databases">
        <authorList>
            <person name="Chiriac C."/>
            <person name="Salcher M."/>
            <person name="Ghai R."/>
            <person name="Kavagutti S V."/>
        </authorList>
    </citation>
    <scope>NUCLEOTIDE SEQUENCE</scope>
</reference>
<gene>
    <name evidence="1" type="ORF">UFOPK2958_00512</name>
</gene>
<sequence length="42" mass="4770">MKRPATPGGISFRTNADLANLDWRRVHVCPDPRETFESSDEP</sequence>
<organism evidence="1">
    <name type="scientific">freshwater metagenome</name>
    <dbReference type="NCBI Taxonomy" id="449393"/>
    <lineage>
        <taxon>unclassified sequences</taxon>
        <taxon>metagenomes</taxon>
        <taxon>ecological metagenomes</taxon>
    </lineage>
</organism>
<dbReference type="EMBL" id="CAFAAB010000042">
    <property type="protein sequence ID" value="CAB4780675.1"/>
    <property type="molecule type" value="Genomic_DNA"/>
</dbReference>
<protein>
    <submittedName>
        <fullName evidence="1">Unannotated protein</fullName>
    </submittedName>
</protein>
<dbReference type="AlphaFoldDB" id="A0A6J6WB43"/>